<comment type="caution">
    <text evidence="1">The sequence shown here is derived from an EMBL/GenBank/DDBJ whole genome shotgun (WGS) entry which is preliminary data.</text>
</comment>
<accession>A0A2U2RHM5</accession>
<dbReference type="RefSeq" id="WP_109276295.1">
    <property type="nucleotide sequence ID" value="NZ_QFKX01000005.1"/>
</dbReference>
<dbReference type="EMBL" id="QFKX01000005">
    <property type="protein sequence ID" value="PWH05331.1"/>
    <property type="molecule type" value="Genomic_DNA"/>
</dbReference>
<dbReference type="Proteomes" id="UP000245590">
    <property type="component" value="Unassembled WGS sequence"/>
</dbReference>
<gene>
    <name evidence="1" type="ORF">DEO23_12100</name>
</gene>
<name>A0A2U2RHM5_9MICO</name>
<sequence length="121" mass="13059">MTKWKIEPISVQSLLEKFSEENDSLAEKLSEDTIQGCYSGLEWGGSTTAAVPEALTNLFEDQQANFDTIMNGISAGATGVNNATIAYNRGQEDMAGTFQSKAVAAADDGDFSYFDDHGYLN</sequence>
<dbReference type="InterPro" id="IPR045436">
    <property type="entry name" value="DUF6507"/>
</dbReference>
<proteinExistence type="predicted"/>
<organism evidence="1 2">
    <name type="scientific">Brachybacterium endophyticum</name>
    <dbReference type="NCBI Taxonomy" id="2182385"/>
    <lineage>
        <taxon>Bacteria</taxon>
        <taxon>Bacillati</taxon>
        <taxon>Actinomycetota</taxon>
        <taxon>Actinomycetes</taxon>
        <taxon>Micrococcales</taxon>
        <taxon>Dermabacteraceae</taxon>
        <taxon>Brachybacterium</taxon>
    </lineage>
</organism>
<protein>
    <recommendedName>
        <fullName evidence="3">WXG100 family type VII secretion target</fullName>
    </recommendedName>
</protein>
<keyword evidence="2" id="KW-1185">Reference proteome</keyword>
<evidence type="ECO:0008006" key="3">
    <source>
        <dbReference type="Google" id="ProtNLM"/>
    </source>
</evidence>
<dbReference type="Pfam" id="PF20117">
    <property type="entry name" value="DUF6507"/>
    <property type="match status" value="1"/>
</dbReference>
<evidence type="ECO:0000313" key="1">
    <source>
        <dbReference type="EMBL" id="PWH05331.1"/>
    </source>
</evidence>
<dbReference type="AlphaFoldDB" id="A0A2U2RHM5"/>
<dbReference type="OrthoDB" id="4829084at2"/>
<reference evidence="1 2" key="1">
    <citation type="submission" date="2018-05" db="EMBL/GenBank/DDBJ databases">
        <title>Brachybacterium sp. M1HQ-2T, whole genome shotgun sequence.</title>
        <authorList>
            <person name="Tuo L."/>
        </authorList>
    </citation>
    <scope>NUCLEOTIDE SEQUENCE [LARGE SCALE GENOMIC DNA]</scope>
    <source>
        <strain evidence="1 2">M1HQ-2</strain>
    </source>
</reference>
<evidence type="ECO:0000313" key="2">
    <source>
        <dbReference type="Proteomes" id="UP000245590"/>
    </source>
</evidence>